<dbReference type="SUPFAM" id="SSF51206">
    <property type="entry name" value="cAMP-binding domain-like"/>
    <property type="match status" value="1"/>
</dbReference>
<name>A0A7X0PHZ2_9BURK</name>
<keyword evidence="2" id="KW-0238">DNA-binding</keyword>
<proteinExistence type="predicted"/>
<dbReference type="SMART" id="SM00100">
    <property type="entry name" value="cNMP"/>
    <property type="match status" value="1"/>
</dbReference>
<evidence type="ECO:0000256" key="1">
    <source>
        <dbReference type="ARBA" id="ARBA00023015"/>
    </source>
</evidence>
<dbReference type="Pfam" id="PF13545">
    <property type="entry name" value="HTH_Crp_2"/>
    <property type="match status" value="1"/>
</dbReference>
<dbReference type="GO" id="GO:0003700">
    <property type="term" value="F:DNA-binding transcription factor activity"/>
    <property type="evidence" value="ECO:0007669"/>
    <property type="project" value="TreeGrafter"/>
</dbReference>
<reference evidence="6 7" key="1">
    <citation type="submission" date="2020-08" db="EMBL/GenBank/DDBJ databases">
        <title>Functional genomics of gut bacteria from endangered species of beetles.</title>
        <authorList>
            <person name="Carlos-Shanley C."/>
        </authorList>
    </citation>
    <scope>NUCLEOTIDE SEQUENCE [LARGE SCALE GENOMIC DNA]</scope>
    <source>
        <strain evidence="6 7">S00198</strain>
    </source>
</reference>
<dbReference type="GO" id="GO:0005829">
    <property type="term" value="C:cytosol"/>
    <property type="evidence" value="ECO:0007669"/>
    <property type="project" value="TreeGrafter"/>
</dbReference>
<organism evidence="6 7">
    <name type="scientific">Acidovorax soli</name>
    <dbReference type="NCBI Taxonomy" id="592050"/>
    <lineage>
        <taxon>Bacteria</taxon>
        <taxon>Pseudomonadati</taxon>
        <taxon>Pseudomonadota</taxon>
        <taxon>Betaproteobacteria</taxon>
        <taxon>Burkholderiales</taxon>
        <taxon>Comamonadaceae</taxon>
        <taxon>Acidovorax</taxon>
    </lineage>
</organism>
<dbReference type="GO" id="GO:0003677">
    <property type="term" value="F:DNA binding"/>
    <property type="evidence" value="ECO:0007669"/>
    <property type="project" value="UniProtKB-KW"/>
</dbReference>
<dbReference type="PANTHER" id="PTHR24567:SF74">
    <property type="entry name" value="HTH-TYPE TRANSCRIPTIONAL REGULATOR ARCR"/>
    <property type="match status" value="1"/>
</dbReference>
<evidence type="ECO:0000313" key="6">
    <source>
        <dbReference type="EMBL" id="MBB6561771.1"/>
    </source>
</evidence>
<accession>A0A7X0PHZ2</accession>
<feature type="domain" description="Cyclic nucleotide-binding" evidence="4">
    <location>
        <begin position="19"/>
        <end position="116"/>
    </location>
</feature>
<evidence type="ECO:0000313" key="7">
    <source>
        <dbReference type="Proteomes" id="UP000575083"/>
    </source>
</evidence>
<dbReference type="EMBL" id="JACHLK010000009">
    <property type="protein sequence ID" value="MBB6561771.1"/>
    <property type="molecule type" value="Genomic_DNA"/>
</dbReference>
<comment type="caution">
    <text evidence="6">The sequence shown here is derived from an EMBL/GenBank/DDBJ whole genome shotgun (WGS) entry which is preliminary data.</text>
</comment>
<dbReference type="Pfam" id="PF00027">
    <property type="entry name" value="cNMP_binding"/>
    <property type="match status" value="1"/>
</dbReference>
<dbReference type="AlphaFoldDB" id="A0A7X0PHZ2"/>
<evidence type="ECO:0000259" key="4">
    <source>
        <dbReference type="PROSITE" id="PS50042"/>
    </source>
</evidence>
<dbReference type="Proteomes" id="UP000575083">
    <property type="component" value="Unassembled WGS sequence"/>
</dbReference>
<dbReference type="InterPro" id="IPR036390">
    <property type="entry name" value="WH_DNA-bd_sf"/>
</dbReference>
<sequence length="244" mass="26741">MADHADAATLRTTMLADSWFRHCGAALQDALLAHGRQRVLQPGEHLFAQGEPGGGLCCVLSGSLTVQSVDADGQMPVLVVLSPCLWFGELSFTDGQPRSHDAVADVPSTVFCVPREPLLAWLEAHPQHWRAIAGLAVGKLRIVYRVIDEEMRRPLTQRIARRLWLALHGWGWRHDNPVHAVHWSQEQLARMLGSGRSSVNRSLRELQEGGAIRLSYGSIEVLDAALLRQACDMGLSPQSAVGTP</sequence>
<dbReference type="Gene3D" id="1.10.10.10">
    <property type="entry name" value="Winged helix-like DNA-binding domain superfamily/Winged helix DNA-binding domain"/>
    <property type="match status" value="1"/>
</dbReference>
<evidence type="ECO:0000259" key="5">
    <source>
        <dbReference type="PROSITE" id="PS51063"/>
    </source>
</evidence>
<evidence type="ECO:0000256" key="2">
    <source>
        <dbReference type="ARBA" id="ARBA00023125"/>
    </source>
</evidence>
<evidence type="ECO:0000256" key="3">
    <source>
        <dbReference type="ARBA" id="ARBA00023163"/>
    </source>
</evidence>
<dbReference type="InterPro" id="IPR012318">
    <property type="entry name" value="HTH_CRP"/>
</dbReference>
<dbReference type="SUPFAM" id="SSF46785">
    <property type="entry name" value="Winged helix' DNA-binding domain"/>
    <property type="match status" value="1"/>
</dbReference>
<keyword evidence="7" id="KW-1185">Reference proteome</keyword>
<keyword evidence="3" id="KW-0804">Transcription</keyword>
<dbReference type="InterPro" id="IPR018490">
    <property type="entry name" value="cNMP-bd_dom_sf"/>
</dbReference>
<dbReference type="PROSITE" id="PS51063">
    <property type="entry name" value="HTH_CRP_2"/>
    <property type="match status" value="1"/>
</dbReference>
<protein>
    <submittedName>
        <fullName evidence="6">CRP-like cAMP-binding protein</fullName>
    </submittedName>
</protein>
<dbReference type="PANTHER" id="PTHR24567">
    <property type="entry name" value="CRP FAMILY TRANSCRIPTIONAL REGULATORY PROTEIN"/>
    <property type="match status" value="1"/>
</dbReference>
<dbReference type="SMART" id="SM00419">
    <property type="entry name" value="HTH_CRP"/>
    <property type="match status" value="1"/>
</dbReference>
<dbReference type="InterPro" id="IPR050397">
    <property type="entry name" value="Env_Response_Regulators"/>
</dbReference>
<dbReference type="CDD" id="cd00038">
    <property type="entry name" value="CAP_ED"/>
    <property type="match status" value="1"/>
</dbReference>
<dbReference type="InterPro" id="IPR000595">
    <property type="entry name" value="cNMP-bd_dom"/>
</dbReference>
<keyword evidence="1" id="KW-0805">Transcription regulation</keyword>
<dbReference type="InterPro" id="IPR036388">
    <property type="entry name" value="WH-like_DNA-bd_sf"/>
</dbReference>
<dbReference type="PROSITE" id="PS50042">
    <property type="entry name" value="CNMP_BINDING_3"/>
    <property type="match status" value="1"/>
</dbReference>
<dbReference type="Gene3D" id="2.60.120.10">
    <property type="entry name" value="Jelly Rolls"/>
    <property type="match status" value="1"/>
</dbReference>
<dbReference type="RefSeq" id="WP_260420340.1">
    <property type="nucleotide sequence ID" value="NZ_JACHLK010000009.1"/>
</dbReference>
<gene>
    <name evidence="6" type="ORF">HNP48_004465</name>
</gene>
<feature type="domain" description="HTH crp-type" evidence="5">
    <location>
        <begin position="153"/>
        <end position="225"/>
    </location>
</feature>
<dbReference type="InterPro" id="IPR014710">
    <property type="entry name" value="RmlC-like_jellyroll"/>
</dbReference>